<dbReference type="NCBIfam" id="NF033857">
    <property type="entry name" value="BPSL0067_fam"/>
    <property type="match status" value="1"/>
</dbReference>
<sequence>MPPVPCPNPVFRLKPCLGGATLEMTWNMPYLASIATVRLQGDGSKYFGESSECVAAVKYFAKAPRTPFWKKGALVKNNGTIRPGTAIATFDSHGKYKGHAAIYDSQTSAGLIVYDQWNGREFDSRLIPFRGRGYASNDGEQFYVIE</sequence>
<protein>
    <submittedName>
        <fullName evidence="1">BPSL0067 family protein</fullName>
    </submittedName>
</protein>
<proteinExistence type="predicted"/>
<organism evidence="1 2">
    <name type="scientific">Achromobacter seleniivolatilans</name>
    <dbReference type="NCBI Taxonomy" id="3047478"/>
    <lineage>
        <taxon>Bacteria</taxon>
        <taxon>Pseudomonadati</taxon>
        <taxon>Pseudomonadota</taxon>
        <taxon>Betaproteobacteria</taxon>
        <taxon>Burkholderiales</taxon>
        <taxon>Alcaligenaceae</taxon>
        <taxon>Achromobacter</taxon>
    </lineage>
</organism>
<name>A0ABY9LZ13_9BURK</name>
<evidence type="ECO:0000313" key="2">
    <source>
        <dbReference type="Proteomes" id="UP001234798"/>
    </source>
</evidence>
<evidence type="ECO:0000313" key="1">
    <source>
        <dbReference type="EMBL" id="WMD19951.1"/>
    </source>
</evidence>
<reference evidence="1 2" key="1">
    <citation type="submission" date="2023-08" db="EMBL/GenBank/DDBJ databases">
        <title>Achromobacter seleniivolatilans sp. nov., isolated from seleniferous soil.</title>
        <authorList>
            <person name="Zhang S."/>
            <person name="Li K."/>
            <person name="Peng J."/>
            <person name="Zhao Q."/>
            <person name="Wang H."/>
            <person name="Guo Y."/>
        </authorList>
    </citation>
    <scope>NUCLEOTIDE SEQUENCE [LARGE SCALE GENOMIC DNA]</scope>
    <source>
        <strain evidence="1 2">R39</strain>
    </source>
</reference>
<dbReference type="InterPro" id="IPR047746">
    <property type="entry name" value="Dae2/Tae2-like"/>
</dbReference>
<accession>A0ABY9LZ13</accession>
<keyword evidence="2" id="KW-1185">Reference proteome</keyword>
<dbReference type="EMBL" id="CP132976">
    <property type="protein sequence ID" value="WMD19951.1"/>
    <property type="molecule type" value="Genomic_DNA"/>
</dbReference>
<gene>
    <name evidence="1" type="ORF">RAS12_25585</name>
</gene>
<dbReference type="Proteomes" id="UP001234798">
    <property type="component" value="Chromosome"/>
</dbReference>
<dbReference type="RefSeq" id="WP_306942650.1">
    <property type="nucleotide sequence ID" value="NZ_CP132976.1"/>
</dbReference>